<keyword evidence="1" id="KW-0812">Transmembrane</keyword>
<evidence type="ECO:0000256" key="1">
    <source>
        <dbReference type="SAM" id="Phobius"/>
    </source>
</evidence>
<dbReference type="OrthoDB" id="23916at10239"/>
<reference evidence="2 3" key="1">
    <citation type="submission" date="2017-08" db="EMBL/GenBank/DDBJ databases">
        <title>Sequence of Bacteriophage phiSHEF2, isolated from wastewater with target organism Enterococcus faecalis OS16.</title>
        <authorList>
            <person name="Stafford G.P."/>
            <person name="Al-Zubidi M.I."/>
        </authorList>
    </citation>
    <scope>NUCLEOTIDE SEQUENCE [LARGE SCALE GENOMIC DNA]</scope>
</reference>
<keyword evidence="3" id="KW-1185">Reference proteome</keyword>
<dbReference type="EMBL" id="MF678788">
    <property type="protein sequence ID" value="ASZ75591.1"/>
    <property type="molecule type" value="Genomic_DNA"/>
</dbReference>
<proteinExistence type="predicted"/>
<sequence>MNKAIQLVVALIILVFTVVMAGLMYVYLPYALWTSGNTGLAIVYILWNVFGPMLLKRMKSTLEGYNN</sequence>
<feature type="transmembrane region" description="Helical" evidence="1">
    <location>
        <begin position="34"/>
        <end position="55"/>
    </location>
</feature>
<protein>
    <submittedName>
        <fullName evidence="2">Uncharacterized protein</fullName>
    </submittedName>
</protein>
<evidence type="ECO:0000313" key="3">
    <source>
        <dbReference type="Proteomes" id="UP000221448"/>
    </source>
</evidence>
<gene>
    <name evidence="2" type="ORF">phiSHEF2_66</name>
</gene>
<keyword evidence="1" id="KW-1133">Transmembrane helix</keyword>
<organism evidence="2 3">
    <name type="scientific">Enterococcus phage phiSHEF2</name>
    <dbReference type="NCBI Taxonomy" id="2030922"/>
    <lineage>
        <taxon>Viruses</taxon>
        <taxon>Duplodnaviria</taxon>
        <taxon>Heunggongvirae</taxon>
        <taxon>Uroviricota</taxon>
        <taxon>Caudoviricetes</taxon>
        <taxon>Efquatrovirus</taxon>
        <taxon>Efquatrovirus SHEF2</taxon>
    </lineage>
</organism>
<keyword evidence="1" id="KW-0472">Membrane</keyword>
<dbReference type="Proteomes" id="UP000221448">
    <property type="component" value="Segment"/>
</dbReference>
<evidence type="ECO:0000313" key="2">
    <source>
        <dbReference type="EMBL" id="ASZ75591.1"/>
    </source>
</evidence>
<accession>A0A249XUD7</accession>
<feature type="transmembrane region" description="Helical" evidence="1">
    <location>
        <begin position="7"/>
        <end position="28"/>
    </location>
</feature>
<name>A0A249XUD7_9CAUD</name>